<feature type="transmembrane region" description="Helical" evidence="6">
    <location>
        <begin position="339"/>
        <end position="360"/>
    </location>
</feature>
<evidence type="ECO:0000256" key="5">
    <source>
        <dbReference type="ARBA" id="ARBA00023136"/>
    </source>
</evidence>
<dbReference type="PANTHER" id="PTHR30250:SF26">
    <property type="entry name" value="PSMA PROTEIN"/>
    <property type="match status" value="1"/>
</dbReference>
<dbReference type="InterPro" id="IPR002797">
    <property type="entry name" value="Polysacc_synth"/>
</dbReference>
<comment type="subcellular location">
    <subcellularLocation>
        <location evidence="1">Cell membrane</location>
        <topology evidence="1">Multi-pass membrane protein</topology>
    </subcellularLocation>
</comment>
<dbReference type="Pfam" id="PF01943">
    <property type="entry name" value="Polysacc_synt"/>
    <property type="match status" value="1"/>
</dbReference>
<organism evidence="7 8">
    <name type="scientific">Salinivibrio proteolyticus</name>
    <dbReference type="NCBI Taxonomy" id="334715"/>
    <lineage>
        <taxon>Bacteria</taxon>
        <taxon>Pseudomonadati</taxon>
        <taxon>Pseudomonadota</taxon>
        <taxon>Gammaproteobacteria</taxon>
        <taxon>Vibrionales</taxon>
        <taxon>Vibrionaceae</taxon>
        <taxon>Salinivibrio</taxon>
    </lineage>
</organism>
<feature type="transmembrane region" description="Helical" evidence="6">
    <location>
        <begin position="46"/>
        <end position="72"/>
    </location>
</feature>
<feature type="transmembrane region" description="Helical" evidence="6">
    <location>
        <begin position="270"/>
        <end position="287"/>
    </location>
</feature>
<dbReference type="RefSeq" id="WP_269597316.1">
    <property type="nucleotide sequence ID" value="NZ_CP114584.1"/>
</dbReference>
<name>A0ABY7LCJ5_9GAMM</name>
<accession>A0ABY7LCJ5</accession>
<feature type="transmembrane region" description="Helical" evidence="6">
    <location>
        <begin position="396"/>
        <end position="418"/>
    </location>
</feature>
<feature type="transmembrane region" description="Helical" evidence="6">
    <location>
        <begin position="232"/>
        <end position="250"/>
    </location>
</feature>
<keyword evidence="3 6" id="KW-0812">Transmembrane</keyword>
<feature type="transmembrane region" description="Helical" evidence="6">
    <location>
        <begin position="372"/>
        <end position="390"/>
    </location>
</feature>
<proteinExistence type="predicted"/>
<dbReference type="Proteomes" id="UP001164676">
    <property type="component" value="Chromosome"/>
</dbReference>
<gene>
    <name evidence="7" type="ORF">N7E60_09475</name>
</gene>
<protein>
    <submittedName>
        <fullName evidence="7">Oligosaccharide flippase family protein</fullName>
    </submittedName>
</protein>
<evidence type="ECO:0000256" key="3">
    <source>
        <dbReference type="ARBA" id="ARBA00022692"/>
    </source>
</evidence>
<reference evidence="7" key="1">
    <citation type="submission" date="2022-09" db="EMBL/GenBank/DDBJ databases">
        <authorList>
            <person name="Li Z.-J."/>
        </authorList>
    </citation>
    <scope>NUCLEOTIDE SEQUENCE</scope>
    <source>
        <strain evidence="7">TGB10</strain>
    </source>
</reference>
<sequence length="427" mass="48008">MLDNANNKYIKAIVQTGLYGVLTRFLVQGAQLIIVPIMIKTYGMDYFGLIATLIAFTTASSIAGFGISKGMVNRIPLKIAAGSNVVDYIRQNVFLSIYISIIIFPVVYYIISYFYSNELSTMKMVGEIITIFCISFSLSVVINTLSDVYRGLGKQVYVNQVQFSSSLISMIFTFSILFLELDVIYYAISSMILPNFITAIYYIRRQTGLKHVFNSFTLSLSKLEYTIKNFQFFMLAMVQFLMTNVGLVIVSRFNGTESAGVYNVINKFNLISIAIFSAFTASLWPVISEIKSKNGNISVILKKGKQSTFIYALISFFGMSFIVPNIIYYVMSIDLNQPFYIYVLFATQNVGVIVSSYLIPLFNSFELLKVQIVFGILSVVVNLTLSVILVDAYGLSGVLIASIISHYFLVVLPFYFIYKRKIDVGYS</sequence>
<feature type="transmembrane region" description="Helical" evidence="6">
    <location>
        <begin position="184"/>
        <end position="203"/>
    </location>
</feature>
<feature type="transmembrane region" description="Helical" evidence="6">
    <location>
        <begin position="157"/>
        <end position="178"/>
    </location>
</feature>
<keyword evidence="8" id="KW-1185">Reference proteome</keyword>
<feature type="transmembrane region" description="Helical" evidence="6">
    <location>
        <begin position="308"/>
        <end position="327"/>
    </location>
</feature>
<evidence type="ECO:0000313" key="7">
    <source>
        <dbReference type="EMBL" id="WBA13957.1"/>
    </source>
</evidence>
<keyword evidence="2" id="KW-1003">Cell membrane</keyword>
<dbReference type="InterPro" id="IPR050833">
    <property type="entry name" value="Poly_Biosynth_Transport"/>
</dbReference>
<keyword evidence="5 6" id="KW-0472">Membrane</keyword>
<feature type="transmembrane region" description="Helical" evidence="6">
    <location>
        <begin position="128"/>
        <end position="145"/>
    </location>
</feature>
<evidence type="ECO:0000256" key="6">
    <source>
        <dbReference type="SAM" id="Phobius"/>
    </source>
</evidence>
<evidence type="ECO:0000256" key="4">
    <source>
        <dbReference type="ARBA" id="ARBA00022989"/>
    </source>
</evidence>
<evidence type="ECO:0000256" key="1">
    <source>
        <dbReference type="ARBA" id="ARBA00004651"/>
    </source>
</evidence>
<dbReference type="PANTHER" id="PTHR30250">
    <property type="entry name" value="PST FAMILY PREDICTED COLANIC ACID TRANSPORTER"/>
    <property type="match status" value="1"/>
</dbReference>
<evidence type="ECO:0000313" key="8">
    <source>
        <dbReference type="Proteomes" id="UP001164676"/>
    </source>
</evidence>
<feature type="transmembrane region" description="Helical" evidence="6">
    <location>
        <begin position="12"/>
        <end position="34"/>
    </location>
</feature>
<evidence type="ECO:0000256" key="2">
    <source>
        <dbReference type="ARBA" id="ARBA00022475"/>
    </source>
</evidence>
<keyword evidence="4 6" id="KW-1133">Transmembrane helix</keyword>
<feature type="transmembrane region" description="Helical" evidence="6">
    <location>
        <begin position="93"/>
        <end position="116"/>
    </location>
</feature>
<dbReference type="EMBL" id="CP114584">
    <property type="protein sequence ID" value="WBA13957.1"/>
    <property type="molecule type" value="Genomic_DNA"/>
</dbReference>